<evidence type="ECO:0000313" key="2">
    <source>
        <dbReference type="EMBL" id="BAD84514.1"/>
    </source>
</evidence>
<dbReference type="STRING" id="69014.TK0325"/>
<accession>Q5JG07</accession>
<reference evidence="2 3" key="1">
    <citation type="journal article" date="2005" name="Genome Res.">
        <title>Complete genome sequence of the hyperthermophilic archaeon Thermococcus kodakaraensis KOD1 and comparison with Pyrococcus genomes.</title>
        <authorList>
            <person name="Fukui T."/>
            <person name="Atomi H."/>
            <person name="Kanai T."/>
            <person name="Matsumi R."/>
            <person name="Fujiwara S."/>
            <person name="Imanaka T."/>
        </authorList>
    </citation>
    <scope>NUCLEOTIDE SEQUENCE [LARGE SCALE GENOMIC DNA]</scope>
    <source>
        <strain evidence="3">ATCC BAA-918 / JCM 12380 / KOD1</strain>
    </source>
</reference>
<dbReference type="HOGENOM" id="CLU_143275_0_0_2"/>
<keyword evidence="1" id="KW-1133">Transmembrane helix</keyword>
<keyword evidence="3" id="KW-1185">Reference proteome</keyword>
<dbReference type="GeneID" id="78446830"/>
<proteinExistence type="predicted"/>
<feature type="transmembrane region" description="Helical" evidence="1">
    <location>
        <begin position="131"/>
        <end position="151"/>
    </location>
</feature>
<dbReference type="KEGG" id="tko:TK0325"/>
<dbReference type="InterPro" id="IPR011048">
    <property type="entry name" value="Haem_d1_sf"/>
</dbReference>
<dbReference type="Proteomes" id="UP000000536">
    <property type="component" value="Chromosome"/>
</dbReference>
<dbReference type="EMBL" id="AP006878">
    <property type="protein sequence ID" value="BAD84514.1"/>
    <property type="molecule type" value="Genomic_DNA"/>
</dbReference>
<dbReference type="PATRIC" id="fig|69014.16.peg.322"/>
<dbReference type="RefSeq" id="WP_011249280.1">
    <property type="nucleotide sequence ID" value="NC_006624.1"/>
</dbReference>
<protein>
    <submittedName>
        <fullName evidence="2">Hypothetical membrane protein, conserved</fullName>
    </submittedName>
</protein>
<dbReference type="OrthoDB" id="90930at2157"/>
<dbReference type="EnsemblBacteria" id="BAD84514">
    <property type="protein sequence ID" value="BAD84514"/>
    <property type="gene ID" value="TK0325"/>
</dbReference>
<dbReference type="InParanoid" id="Q5JG07"/>
<name>Q5JG07_THEKO</name>
<dbReference type="eggNOG" id="arCOG04022">
    <property type="taxonomic scope" value="Archaea"/>
</dbReference>
<keyword evidence="1" id="KW-0812">Transmembrane</keyword>
<organism evidence="2 3">
    <name type="scientific">Thermococcus kodakarensis (strain ATCC BAA-918 / JCM 12380 / KOD1)</name>
    <name type="common">Pyrococcus kodakaraensis (strain KOD1)</name>
    <dbReference type="NCBI Taxonomy" id="69014"/>
    <lineage>
        <taxon>Archaea</taxon>
        <taxon>Methanobacteriati</taxon>
        <taxon>Methanobacteriota</taxon>
        <taxon>Thermococci</taxon>
        <taxon>Thermococcales</taxon>
        <taxon>Thermococcaceae</taxon>
        <taxon>Thermococcus</taxon>
    </lineage>
</organism>
<gene>
    <name evidence="2" type="ordered locus">TK0325</name>
</gene>
<evidence type="ECO:0000313" key="3">
    <source>
        <dbReference type="Proteomes" id="UP000000536"/>
    </source>
</evidence>
<dbReference type="SUPFAM" id="SSF51004">
    <property type="entry name" value="C-terminal (heme d1) domain of cytochrome cd1-nitrite reductase"/>
    <property type="match status" value="1"/>
</dbReference>
<sequence>MRFWAALLAAMLMLTVGSLWVYSSYEGRIGSAGPAFLTTSKDGNRTDMSQVTIYTPTSSLVNVSCNGNGIVEVYDIITGKLVDRHTVYGHARYQIVLPREGDYLVINNHTDEVSCSFRFVKNYPTREVQNALYVSGSIFALLLALIIWRWGR</sequence>
<keyword evidence="1" id="KW-0472">Membrane</keyword>
<evidence type="ECO:0000256" key="1">
    <source>
        <dbReference type="SAM" id="Phobius"/>
    </source>
</evidence>
<dbReference type="AlphaFoldDB" id="Q5JG07"/>